<dbReference type="PRINTS" id="PR00507">
    <property type="entry name" value="N12N6MTFRASE"/>
</dbReference>
<organism evidence="7 8">
    <name type="scientific">Candidatus Chloroploca mongolica</name>
    <dbReference type="NCBI Taxonomy" id="2528176"/>
    <lineage>
        <taxon>Bacteria</taxon>
        <taxon>Bacillati</taxon>
        <taxon>Chloroflexota</taxon>
        <taxon>Chloroflexia</taxon>
        <taxon>Chloroflexales</taxon>
        <taxon>Chloroflexineae</taxon>
        <taxon>Oscillochloridaceae</taxon>
        <taxon>Candidatus Chloroploca</taxon>
    </lineage>
</organism>
<dbReference type="GO" id="GO:0032259">
    <property type="term" value="P:methylation"/>
    <property type="evidence" value="ECO:0007669"/>
    <property type="project" value="UniProtKB-KW"/>
</dbReference>
<evidence type="ECO:0000256" key="2">
    <source>
        <dbReference type="ARBA" id="ARBA00022603"/>
    </source>
</evidence>
<reference evidence="7 8" key="1">
    <citation type="submission" date="2021-03" db="EMBL/GenBank/DDBJ databases">
        <authorList>
            <person name="Grouzdev D.S."/>
        </authorList>
    </citation>
    <scope>NUCLEOTIDE SEQUENCE [LARGE SCALE GENOMIC DNA]</scope>
    <source>
        <strain evidence="7 8">M50-1</strain>
    </source>
</reference>
<feature type="domain" description="Type II methyltransferase M.TaqI-like" evidence="6">
    <location>
        <begin position="357"/>
        <end position="612"/>
    </location>
</feature>
<dbReference type="GO" id="GO:0009007">
    <property type="term" value="F:site-specific DNA-methyltransferase (adenine-specific) activity"/>
    <property type="evidence" value="ECO:0007669"/>
    <property type="project" value="UniProtKB-EC"/>
</dbReference>
<dbReference type="EMBL" id="SIJK02000066">
    <property type="protein sequence ID" value="MBP1468383.1"/>
    <property type="molecule type" value="Genomic_DNA"/>
</dbReference>
<dbReference type="Pfam" id="PF07669">
    <property type="entry name" value="Eco57I"/>
    <property type="match status" value="1"/>
</dbReference>
<dbReference type="PROSITE" id="PS00092">
    <property type="entry name" value="N6_MTASE"/>
    <property type="match status" value="1"/>
</dbReference>
<keyword evidence="3 7" id="KW-0808">Transferase</keyword>
<dbReference type="RefSeq" id="WP_135481084.1">
    <property type="nucleotide sequence ID" value="NZ_SIJK02000066.1"/>
</dbReference>
<dbReference type="InterPro" id="IPR047939">
    <property type="entry name" value="BREX_1_PglX"/>
</dbReference>
<dbReference type="InterPro" id="IPR002052">
    <property type="entry name" value="DNA_methylase_N6_adenine_CS"/>
</dbReference>
<evidence type="ECO:0000313" key="8">
    <source>
        <dbReference type="Proteomes" id="UP001193081"/>
    </source>
</evidence>
<accession>A0ABS4DG18</accession>
<dbReference type="NCBIfam" id="NF033452">
    <property type="entry name" value="BREX_1_MTaseX"/>
    <property type="match status" value="1"/>
</dbReference>
<dbReference type="InterPro" id="IPR029063">
    <property type="entry name" value="SAM-dependent_MTases_sf"/>
</dbReference>
<dbReference type="Proteomes" id="UP001193081">
    <property type="component" value="Unassembled WGS sequence"/>
</dbReference>
<dbReference type="Gene3D" id="3.40.50.150">
    <property type="entry name" value="Vaccinia Virus protein VP39"/>
    <property type="match status" value="2"/>
</dbReference>
<evidence type="ECO:0000256" key="5">
    <source>
        <dbReference type="ARBA" id="ARBA00047942"/>
    </source>
</evidence>
<evidence type="ECO:0000313" key="7">
    <source>
        <dbReference type="EMBL" id="MBP1468383.1"/>
    </source>
</evidence>
<sequence>MDDVLRSKLHDLALDARRLLTDETRSMLTAVYGLSPEGRFEPVARLPAVQSMLEVAETRRRLELFIRDEAAAGRKGAEAVERLVRETAFTHLNRLVAFKLLEARKLIRGTLDKYHASNGFLFYLAEHPEDEARYEAGDMPQDALGEGPREVAYRRFLLWQASQLAREVAVLFDAANVPSRLFPRPRAIRELIEMLNAPELREVWAPGNEETLGWVYQYFNEEEKDAVFTRLNKQKQKIRREDLPAATQLFTPRWIVRFLVENTLGRHWLQMHPASPLGSELAYLVPLAGEVPPVPLKPVRELTLLDPACGTMHFGLVAFDLFAAMYREELEHAGEPGWPAQPSVRSADEIPAAILANNLFGIDIDLRAVQLAALSLYVRAKALSPKATVTPQHLVCADVTVLNGERLGAFVGTLGRTMPFVETAIRTLWPQLKQAGELGSLLRLEEDLRTLTVARSRDKRTSGMQSLPGMEDVGSSQFTVFNDLDAQVRASLNDFARQEVARGNDATAFVAGAEHGFKLLDLLARRYDVVVANPPYMSVRGMPASLADLLKKAYPDGKGDIYAAFILRCTELLAAGGRMGMITQQSFMFISSYEKLREQLRKSAAIETMAHVGPRAFAEIGGEKVNTTLFAFRREASEQRRQNSIGTYFRLVREPDAEAKRVAFERAVGELNHRGTEAQSVFWYRQGDFDAIPGVPWVYWVTLGLTYVFRTYPKLQSIAPPKMGMGTRNNERFLRFWWESGISNVERRCKNTVDAGIGKRRWFPYMKGGQFCRWYGNQERIVNFRNVGQELKEEQLQKYPYLGILSKTASQRVTAEPTSG</sequence>
<evidence type="ECO:0000256" key="3">
    <source>
        <dbReference type="ARBA" id="ARBA00022679"/>
    </source>
</evidence>
<keyword evidence="8" id="KW-1185">Reference proteome</keyword>
<dbReference type="SUPFAM" id="SSF53335">
    <property type="entry name" value="S-adenosyl-L-methionine-dependent methyltransferases"/>
    <property type="match status" value="1"/>
</dbReference>
<dbReference type="InterPro" id="IPR011639">
    <property type="entry name" value="MethylTrfase_TaqI-like_dom"/>
</dbReference>
<name>A0ABS4DG18_9CHLR</name>
<keyword evidence="2 7" id="KW-0489">Methyltransferase</keyword>
<comment type="catalytic activity">
    <reaction evidence="5">
        <text>a 2'-deoxyadenosine in DNA + S-adenosyl-L-methionine = an N(6)-methyl-2'-deoxyadenosine in DNA + S-adenosyl-L-homocysteine + H(+)</text>
        <dbReference type="Rhea" id="RHEA:15197"/>
        <dbReference type="Rhea" id="RHEA-COMP:12418"/>
        <dbReference type="Rhea" id="RHEA-COMP:12419"/>
        <dbReference type="ChEBI" id="CHEBI:15378"/>
        <dbReference type="ChEBI" id="CHEBI:57856"/>
        <dbReference type="ChEBI" id="CHEBI:59789"/>
        <dbReference type="ChEBI" id="CHEBI:90615"/>
        <dbReference type="ChEBI" id="CHEBI:90616"/>
        <dbReference type="EC" id="2.1.1.72"/>
    </reaction>
</comment>
<dbReference type="PANTHER" id="PTHR33841:SF1">
    <property type="entry name" value="DNA METHYLTRANSFERASE A"/>
    <property type="match status" value="1"/>
</dbReference>
<dbReference type="PANTHER" id="PTHR33841">
    <property type="entry name" value="DNA METHYLTRANSFERASE YEEA-RELATED"/>
    <property type="match status" value="1"/>
</dbReference>
<dbReference type="EC" id="2.1.1.72" evidence="1"/>
<comment type="caution">
    <text evidence="7">The sequence shown here is derived from an EMBL/GenBank/DDBJ whole genome shotgun (WGS) entry which is preliminary data.</text>
</comment>
<gene>
    <name evidence="7" type="primary">pglX</name>
    <name evidence="7" type="ORF">EYB53_021910</name>
</gene>
<feature type="non-terminal residue" evidence="7">
    <location>
        <position position="820"/>
    </location>
</feature>
<keyword evidence="4" id="KW-0949">S-adenosyl-L-methionine</keyword>
<evidence type="ECO:0000259" key="6">
    <source>
        <dbReference type="Pfam" id="PF07669"/>
    </source>
</evidence>
<proteinExistence type="predicted"/>
<protein>
    <recommendedName>
        <fullName evidence="1">site-specific DNA-methyltransferase (adenine-specific)</fullName>
        <ecNumber evidence="1">2.1.1.72</ecNumber>
    </recommendedName>
</protein>
<dbReference type="InterPro" id="IPR050953">
    <property type="entry name" value="N4_N6_ade-DNA_methylase"/>
</dbReference>
<evidence type="ECO:0000256" key="4">
    <source>
        <dbReference type="ARBA" id="ARBA00022691"/>
    </source>
</evidence>
<evidence type="ECO:0000256" key="1">
    <source>
        <dbReference type="ARBA" id="ARBA00011900"/>
    </source>
</evidence>